<dbReference type="InterPro" id="IPR013320">
    <property type="entry name" value="ConA-like_dom_sf"/>
</dbReference>
<dbReference type="GO" id="GO:0004553">
    <property type="term" value="F:hydrolase activity, hydrolyzing O-glycosyl compounds"/>
    <property type="evidence" value="ECO:0007669"/>
    <property type="project" value="InterPro"/>
</dbReference>
<reference evidence="3" key="1">
    <citation type="submission" date="2021-01" db="EMBL/GenBank/DDBJ databases">
        <title>KCTC 19127 draft genome.</title>
        <authorList>
            <person name="An D."/>
        </authorList>
    </citation>
    <scope>NUCLEOTIDE SEQUENCE</scope>
    <source>
        <strain evidence="3">KCTC 19127</strain>
    </source>
</reference>
<evidence type="ECO:0000313" key="3">
    <source>
        <dbReference type="EMBL" id="MBM9477792.1"/>
    </source>
</evidence>
<dbReference type="AlphaFoldDB" id="A0A938YQW2"/>
<comment type="caution">
    <text evidence="3">The sequence shown here is derived from an EMBL/GenBank/DDBJ whole genome shotgun (WGS) entry which is preliminary data.</text>
</comment>
<feature type="domain" description="GH16" evidence="2">
    <location>
        <begin position="812"/>
        <end position="1047"/>
    </location>
</feature>
<protein>
    <submittedName>
        <fullName evidence="3">Glycoside hydrolase family 16 protein</fullName>
    </submittedName>
</protein>
<dbReference type="Proteomes" id="UP000663801">
    <property type="component" value="Unassembled WGS sequence"/>
</dbReference>
<evidence type="ECO:0000313" key="4">
    <source>
        <dbReference type="Proteomes" id="UP000663801"/>
    </source>
</evidence>
<dbReference type="GO" id="GO:0005975">
    <property type="term" value="P:carbohydrate metabolic process"/>
    <property type="evidence" value="ECO:0007669"/>
    <property type="project" value="InterPro"/>
</dbReference>
<dbReference type="EMBL" id="JAERWL010000012">
    <property type="protein sequence ID" value="MBM9477792.1"/>
    <property type="molecule type" value="Genomic_DNA"/>
</dbReference>
<name>A0A938YQW2_9ACTN</name>
<keyword evidence="4" id="KW-1185">Reference proteome</keyword>
<dbReference type="InterPro" id="IPR000757">
    <property type="entry name" value="Beta-glucanase-like"/>
</dbReference>
<dbReference type="Gene3D" id="2.60.120.200">
    <property type="match status" value="1"/>
</dbReference>
<keyword evidence="1" id="KW-0732">Signal</keyword>
<dbReference type="RefSeq" id="WP_205257901.1">
    <property type="nucleotide sequence ID" value="NZ_BAAAPV010000005.1"/>
</dbReference>
<feature type="signal peptide" evidence="1">
    <location>
        <begin position="1"/>
        <end position="32"/>
    </location>
</feature>
<accession>A0A938YQW2</accession>
<dbReference type="Pfam" id="PF00722">
    <property type="entry name" value="Glyco_hydro_16"/>
    <property type="match status" value="1"/>
</dbReference>
<dbReference type="CDD" id="cd00413">
    <property type="entry name" value="Glyco_hydrolase_16"/>
    <property type="match status" value="1"/>
</dbReference>
<organism evidence="3 4">
    <name type="scientific">Nakamurella flavida</name>
    <dbReference type="NCBI Taxonomy" id="363630"/>
    <lineage>
        <taxon>Bacteria</taxon>
        <taxon>Bacillati</taxon>
        <taxon>Actinomycetota</taxon>
        <taxon>Actinomycetes</taxon>
        <taxon>Nakamurellales</taxon>
        <taxon>Nakamurellaceae</taxon>
        <taxon>Nakamurella</taxon>
    </lineage>
</organism>
<evidence type="ECO:0000259" key="2">
    <source>
        <dbReference type="PROSITE" id="PS51762"/>
    </source>
</evidence>
<evidence type="ECO:0000256" key="1">
    <source>
        <dbReference type="SAM" id="SignalP"/>
    </source>
</evidence>
<sequence>MALSRTLRTAGTAFTAGLTSLLLLASALPASAQTLSAATALQSAPPSFSASGLSVTTTTTGATGTVTLRATEPTTAQLAGICVIDSAGVYRDFPRDADVQITPAGFTNTKTRNYDPGTYTYWGCAKVNGGWYNIGERKTFTVSSTPSGPIVPVGHTTYSTTGLTATVTGTSATASVRISSSQPITASDVGICVVNAAGANRNFPQDQNITLSPSGYLQVKTRAFDPGTYTYYGCIKVGGGWYNVGEKKTFVVDVPTSGPIIPVGPTTYGAKDLSAVVTGQSVTAKATLTATQYATASDAGICVKDSDGINRNFPLEKDVLLSPNGYAETATASFDPGTYSYWGCVKIGGGWYDVGTKQSFTVAVPTSGPIYPIFTTTYGATDLSAVVTGQSVTAKATLTTTRYATASDAGICVKDSDGVNRNFPLEKDILLTPGAGYLETATASFDPGTYSYWGCIKVQGGWRDVGERRTFTVAVPTSGPIVPIFLSSYGATNLSAVVTGQSVTAKANLTTTRYATASDAGICVKDSDGVNRNFPLEKDILLTPGAGFAETATASFDPGTYSYWGCVKVGGGWNDVGERKTFTVAVPTSGPIYPIFNTTYGATDLSAAVTGQSVTAKATLTTTRYATASDAGICVKDSDGINRNFPLEKDMLLKPTAGTVETATMSFDPGTYTYWGCMKVNGGWNDVGERKTFTVAVPSGPIIPIFQTTYGATNLTAAVDGAKVTATASITASRLATASQVGICVKDAKGINQDFLKDENILLSPTAMPFTKTKVFIPGTYTYWGCAQVAGGWYDFGAVQSFTVNAVSHVDATASGEEMPKGDLPGFAQIFSEDFGTDQAAGEFPGRYGAKWRSYDGFPDTSQNGDYDQDIITVHEGVLDMNLGTGADGRPKSAAPIPLIDESGKVTGQTYGRYSVRFRADNLPGYGMAGLLWPSSGVWADGEVDFPEGGLDSNIWAYTHCIGNPQVNCSYLDTGVGFSQWHTATIEWTPGKLVYILDGRVLQTVTKSVPTKAMQWVLQTGTHGEVPDAATSGHVLIDWVSVWKYTG</sequence>
<proteinExistence type="predicted"/>
<dbReference type="PROSITE" id="PS51762">
    <property type="entry name" value="GH16_2"/>
    <property type="match status" value="1"/>
</dbReference>
<dbReference type="SUPFAM" id="SSF49899">
    <property type="entry name" value="Concanavalin A-like lectins/glucanases"/>
    <property type="match status" value="1"/>
</dbReference>
<gene>
    <name evidence="3" type="ORF">JL107_15175</name>
</gene>
<keyword evidence="3" id="KW-0378">Hydrolase</keyword>
<feature type="chain" id="PRO_5037297683" evidence="1">
    <location>
        <begin position="33"/>
        <end position="1047"/>
    </location>
</feature>